<dbReference type="OrthoDB" id="341587at2759"/>
<sequence length="474" mass="53413">MSEFADRLEESSEAQVEMCPPVAKLEPAVDPRRMRRIIAEDTQWSLALVPLLRDLCLQSIVKNFEEKPILNELLPHHKTVVLEKLSPNLPLHITANLITDENYWKRCCIQRWGLSDVSTYGYSWKRMFFERHLQKVIELFIPDVTDPQSVLELVPLCKNYVQKLDITQLLPPVKDPQKLEEADGSDSVSEVGFDGPSIDHFDFGILLNKLTKLEELHVVYGVKGCGMNFEWNLFEFTHRDCQALAEALKSCKSLKVFRIHQSKVSDEKCRTLVSKLLDHPSLRHLSFSHNMIGDRGARAIGKLLNNSKLEKLNVCDNKIRGPGARAIAHALCSNTTLISLNLRLNQLGDEGGQAIAEALLYNETLESLHLGANEMTEPTATALSQVLVQNKTLKNINVSCNRLGVDGGKVFEEGMSHNRTLLECDIRLTELLENAISTHEAQVRRSREICIKVTGARERLLSAWTLRLPAGRGT</sequence>
<dbReference type="InterPro" id="IPR052410">
    <property type="entry name" value="DRC5"/>
</dbReference>
<name>A0A8C9RGZ3_SCLFO</name>
<evidence type="ECO:0000313" key="4">
    <source>
        <dbReference type="Ensembl" id="ENSSFOP00015012061.2"/>
    </source>
</evidence>
<evidence type="ECO:0000256" key="1">
    <source>
        <dbReference type="ARBA" id="ARBA00004245"/>
    </source>
</evidence>
<dbReference type="PANTHER" id="PTHR24107">
    <property type="entry name" value="YNEIN REGULATORY COMPLEX SUBUNIT 5"/>
    <property type="match status" value="1"/>
</dbReference>
<keyword evidence="5" id="KW-1185">Reference proteome</keyword>
<dbReference type="GO" id="GO:0005856">
    <property type="term" value="C:cytoskeleton"/>
    <property type="evidence" value="ECO:0007669"/>
    <property type="project" value="UniProtKB-SubCell"/>
</dbReference>
<dbReference type="SMART" id="SM00368">
    <property type="entry name" value="LRR_RI"/>
    <property type="match status" value="5"/>
</dbReference>
<evidence type="ECO:0000313" key="5">
    <source>
        <dbReference type="Proteomes" id="UP000694397"/>
    </source>
</evidence>
<dbReference type="Proteomes" id="UP000694397">
    <property type="component" value="Chromosome 1"/>
</dbReference>
<dbReference type="PANTHER" id="PTHR24107:SF27">
    <property type="entry name" value="DYNEIN REGULATORY COMPLEX SUBUNIT 5"/>
    <property type="match status" value="1"/>
</dbReference>
<reference evidence="4" key="2">
    <citation type="submission" date="2025-08" db="UniProtKB">
        <authorList>
            <consortium name="Ensembl"/>
        </authorList>
    </citation>
    <scope>IDENTIFICATION</scope>
</reference>
<dbReference type="InterPro" id="IPR032675">
    <property type="entry name" value="LRR_dom_sf"/>
</dbReference>
<dbReference type="Gene3D" id="3.80.10.10">
    <property type="entry name" value="Ribonuclease Inhibitor"/>
    <property type="match status" value="2"/>
</dbReference>
<dbReference type="AlphaFoldDB" id="A0A8C9RGZ3"/>
<dbReference type="GeneTree" id="ENSGT00940000159341"/>
<comment type="subcellular location">
    <subcellularLocation>
        <location evidence="1">Cytoplasm</location>
        <location evidence="1">Cytoskeleton</location>
    </subcellularLocation>
</comment>
<dbReference type="SUPFAM" id="SSF52047">
    <property type="entry name" value="RNI-like"/>
    <property type="match status" value="1"/>
</dbReference>
<gene>
    <name evidence="4" type="primary">TCTE1</name>
    <name evidence="4" type="synonym">tcte1</name>
</gene>
<dbReference type="Ensembl" id="ENSSFOT00015012215.2">
    <property type="protein sequence ID" value="ENSSFOP00015012061.2"/>
    <property type="gene ID" value="ENSSFOG00015007792.2"/>
</dbReference>
<dbReference type="CTD" id="202500"/>
<accession>A0A8C9RGZ3</accession>
<reference evidence="4 5" key="1">
    <citation type="submission" date="2019-04" db="EMBL/GenBank/DDBJ databases">
        <authorList>
            <consortium name="Wellcome Sanger Institute Data Sharing"/>
        </authorList>
    </citation>
    <scope>NUCLEOTIDE SEQUENCE [LARGE SCALE GENOMIC DNA]</scope>
</reference>
<organism evidence="4 5">
    <name type="scientific">Scleropages formosus</name>
    <name type="common">Asian bonytongue</name>
    <name type="synonym">Osteoglossum formosum</name>
    <dbReference type="NCBI Taxonomy" id="113540"/>
    <lineage>
        <taxon>Eukaryota</taxon>
        <taxon>Metazoa</taxon>
        <taxon>Chordata</taxon>
        <taxon>Craniata</taxon>
        <taxon>Vertebrata</taxon>
        <taxon>Euteleostomi</taxon>
        <taxon>Actinopterygii</taxon>
        <taxon>Neopterygii</taxon>
        <taxon>Teleostei</taxon>
        <taxon>Osteoglossocephala</taxon>
        <taxon>Osteoglossomorpha</taxon>
        <taxon>Osteoglossiformes</taxon>
        <taxon>Osteoglossidae</taxon>
        <taxon>Scleropages</taxon>
    </lineage>
</organism>
<keyword evidence="2" id="KW-0963">Cytoplasm</keyword>
<keyword evidence="3" id="KW-0206">Cytoskeleton</keyword>
<evidence type="ECO:0000256" key="3">
    <source>
        <dbReference type="ARBA" id="ARBA00023212"/>
    </source>
</evidence>
<dbReference type="Pfam" id="PF13516">
    <property type="entry name" value="LRR_6"/>
    <property type="match status" value="4"/>
</dbReference>
<protein>
    <submittedName>
        <fullName evidence="4">T-complex-associated-testis-expressed 1</fullName>
    </submittedName>
</protein>
<dbReference type="GO" id="GO:0007018">
    <property type="term" value="P:microtubule-based movement"/>
    <property type="evidence" value="ECO:0007669"/>
    <property type="project" value="TreeGrafter"/>
</dbReference>
<reference evidence="4" key="3">
    <citation type="submission" date="2025-09" db="UniProtKB">
        <authorList>
            <consortium name="Ensembl"/>
        </authorList>
    </citation>
    <scope>IDENTIFICATION</scope>
</reference>
<dbReference type="InterPro" id="IPR001611">
    <property type="entry name" value="Leu-rich_rpt"/>
</dbReference>
<evidence type="ECO:0000256" key="2">
    <source>
        <dbReference type="ARBA" id="ARBA00022490"/>
    </source>
</evidence>
<proteinExistence type="predicted"/>